<dbReference type="EMBL" id="VNHK01000006">
    <property type="protein sequence ID" value="TYO91985.1"/>
    <property type="molecule type" value="Genomic_DNA"/>
</dbReference>
<accession>A0ABY3NGN8</accession>
<keyword evidence="2" id="KW-1185">Reference proteome</keyword>
<proteinExistence type="predicted"/>
<gene>
    <name evidence="1" type="ORF">LX74_02236</name>
</gene>
<organism evidence="1 2">
    <name type="scientific">Elizabethkingia miricola</name>
    <name type="common">Chryseobacterium miricola</name>
    <dbReference type="NCBI Taxonomy" id="172045"/>
    <lineage>
        <taxon>Bacteria</taxon>
        <taxon>Pseudomonadati</taxon>
        <taxon>Bacteroidota</taxon>
        <taxon>Flavobacteriia</taxon>
        <taxon>Flavobacteriales</taxon>
        <taxon>Weeksellaceae</taxon>
        <taxon>Elizabethkingia</taxon>
    </lineage>
</organism>
<comment type="caution">
    <text evidence="1">The sequence shown here is derived from an EMBL/GenBank/DDBJ whole genome shotgun (WGS) entry which is preliminary data.</text>
</comment>
<dbReference type="RefSeq" id="WP_065082393.1">
    <property type="nucleotide sequence ID" value="NZ_FLSS01000012.1"/>
</dbReference>
<dbReference type="Proteomes" id="UP000324513">
    <property type="component" value="Unassembled WGS sequence"/>
</dbReference>
<name>A0ABY3NGN8_ELIMR</name>
<reference evidence="1 2" key="1">
    <citation type="submission" date="2019-07" db="EMBL/GenBank/DDBJ databases">
        <title>Genomic Encyclopedia of Archaeal and Bacterial Type Strains, Phase II (KMG-II): from individual species to whole genera.</title>
        <authorList>
            <person name="Goeker M."/>
        </authorList>
    </citation>
    <scope>NUCLEOTIDE SEQUENCE [LARGE SCALE GENOMIC DNA]</scope>
    <source>
        <strain evidence="1 2">DSM 14571</strain>
    </source>
</reference>
<sequence>MNTEVSEKQIKAWKEEHGDIYKFIVGEKVCYLRKPTRRAISYASVAGQTDPLKYNEILLDDCWIAGDEEIKTDNGLFLSISNHLAALVEIKEVEMVKL</sequence>
<evidence type="ECO:0000313" key="1">
    <source>
        <dbReference type="EMBL" id="TYO91985.1"/>
    </source>
</evidence>
<protein>
    <submittedName>
        <fullName evidence="1">Uncharacterized protein</fullName>
    </submittedName>
</protein>
<dbReference type="Gene3D" id="3.30.2220.10">
    <property type="entry name" value="rbstp2171"/>
    <property type="match status" value="1"/>
</dbReference>
<evidence type="ECO:0000313" key="2">
    <source>
        <dbReference type="Proteomes" id="UP000324513"/>
    </source>
</evidence>